<feature type="signal peptide" evidence="2">
    <location>
        <begin position="1"/>
        <end position="26"/>
    </location>
</feature>
<keyword evidence="2" id="KW-0732">Signal</keyword>
<dbReference type="AlphaFoldDB" id="A0A8J3BHY5"/>
<reference evidence="3" key="2">
    <citation type="submission" date="2020-09" db="EMBL/GenBank/DDBJ databases">
        <authorList>
            <person name="Sun Q."/>
            <person name="Ohkuma M."/>
        </authorList>
    </citation>
    <scope>NUCLEOTIDE SEQUENCE</scope>
    <source>
        <strain evidence="3">JCM 3090</strain>
    </source>
</reference>
<keyword evidence="1" id="KW-0472">Membrane</keyword>
<keyword evidence="1" id="KW-0812">Transmembrane</keyword>
<evidence type="ECO:0000313" key="3">
    <source>
        <dbReference type="EMBL" id="GGK09763.1"/>
    </source>
</evidence>
<accession>A0A8J3BHY5</accession>
<organism evidence="3 4">
    <name type="scientific">Pilimelia anulata</name>
    <dbReference type="NCBI Taxonomy" id="53371"/>
    <lineage>
        <taxon>Bacteria</taxon>
        <taxon>Bacillati</taxon>
        <taxon>Actinomycetota</taxon>
        <taxon>Actinomycetes</taxon>
        <taxon>Micromonosporales</taxon>
        <taxon>Micromonosporaceae</taxon>
        <taxon>Pilimelia</taxon>
    </lineage>
</organism>
<dbReference type="Proteomes" id="UP000649739">
    <property type="component" value="Unassembled WGS sequence"/>
</dbReference>
<name>A0A8J3BHY5_9ACTN</name>
<proteinExistence type="predicted"/>
<feature type="chain" id="PRO_5038496762" evidence="2">
    <location>
        <begin position="27"/>
        <end position="129"/>
    </location>
</feature>
<evidence type="ECO:0000256" key="2">
    <source>
        <dbReference type="SAM" id="SignalP"/>
    </source>
</evidence>
<keyword evidence="4" id="KW-1185">Reference proteome</keyword>
<protein>
    <submittedName>
        <fullName evidence="3">Uncharacterized protein</fullName>
    </submittedName>
</protein>
<gene>
    <name evidence="3" type="ORF">GCM10010123_44600</name>
</gene>
<keyword evidence="1" id="KW-1133">Transmembrane helix</keyword>
<feature type="transmembrane region" description="Helical" evidence="1">
    <location>
        <begin position="44"/>
        <end position="65"/>
    </location>
</feature>
<dbReference type="RefSeq" id="WP_189172158.1">
    <property type="nucleotide sequence ID" value="NZ_BMQB01000013.1"/>
</dbReference>
<sequence length="129" mass="13051">MAHRPGTVVAPAALALAALSALSWFAWCGWATPPDPATGAVAYAPWQVAGCALTLLALAAAAAWWVRPWLPLAVVPVSFTAAWSVTASAADDSGLWGVGAVLLAAGLVAGTGLVWLVVAVLRRRANVAV</sequence>
<evidence type="ECO:0000256" key="1">
    <source>
        <dbReference type="SAM" id="Phobius"/>
    </source>
</evidence>
<dbReference type="EMBL" id="BMQB01000013">
    <property type="protein sequence ID" value="GGK09763.1"/>
    <property type="molecule type" value="Genomic_DNA"/>
</dbReference>
<feature type="transmembrane region" description="Helical" evidence="1">
    <location>
        <begin position="72"/>
        <end position="90"/>
    </location>
</feature>
<comment type="caution">
    <text evidence="3">The sequence shown here is derived from an EMBL/GenBank/DDBJ whole genome shotgun (WGS) entry which is preliminary data.</text>
</comment>
<evidence type="ECO:0000313" key="4">
    <source>
        <dbReference type="Proteomes" id="UP000649739"/>
    </source>
</evidence>
<feature type="transmembrane region" description="Helical" evidence="1">
    <location>
        <begin position="96"/>
        <end position="121"/>
    </location>
</feature>
<reference evidence="3" key="1">
    <citation type="journal article" date="2014" name="Int. J. Syst. Evol. Microbiol.">
        <title>Complete genome sequence of Corynebacterium casei LMG S-19264T (=DSM 44701T), isolated from a smear-ripened cheese.</title>
        <authorList>
            <consortium name="US DOE Joint Genome Institute (JGI-PGF)"/>
            <person name="Walter F."/>
            <person name="Albersmeier A."/>
            <person name="Kalinowski J."/>
            <person name="Ruckert C."/>
        </authorList>
    </citation>
    <scope>NUCLEOTIDE SEQUENCE</scope>
    <source>
        <strain evidence="3">JCM 3090</strain>
    </source>
</reference>